<accession>X1TAU4</accession>
<proteinExistence type="predicted"/>
<evidence type="ECO:0000313" key="1">
    <source>
        <dbReference type="EMBL" id="GAJ02409.1"/>
    </source>
</evidence>
<protein>
    <submittedName>
        <fullName evidence="1">Uncharacterized protein</fullName>
    </submittedName>
</protein>
<dbReference type="AlphaFoldDB" id="X1TAU4"/>
<sequence>MIEMAQEAVKLYGQTYNLSPMDAAELKIFNDQFIRLLGSTDSVHRRILMERREAILNGIMAIKFKLGDVKFRGINPGDNEMGMALPRWPFYKYNDT</sequence>
<name>X1TAU4_9ZZZZ</name>
<dbReference type="EMBL" id="BARW01016229">
    <property type="protein sequence ID" value="GAJ02409.1"/>
    <property type="molecule type" value="Genomic_DNA"/>
</dbReference>
<feature type="non-terminal residue" evidence="1">
    <location>
        <position position="96"/>
    </location>
</feature>
<comment type="caution">
    <text evidence="1">The sequence shown here is derived from an EMBL/GenBank/DDBJ whole genome shotgun (WGS) entry which is preliminary data.</text>
</comment>
<gene>
    <name evidence="1" type="ORF">S12H4_28310</name>
</gene>
<organism evidence="1">
    <name type="scientific">marine sediment metagenome</name>
    <dbReference type="NCBI Taxonomy" id="412755"/>
    <lineage>
        <taxon>unclassified sequences</taxon>
        <taxon>metagenomes</taxon>
        <taxon>ecological metagenomes</taxon>
    </lineage>
</organism>
<reference evidence="1" key="1">
    <citation type="journal article" date="2014" name="Front. Microbiol.">
        <title>High frequency of phylogenetically diverse reductive dehalogenase-homologous genes in deep subseafloor sedimentary metagenomes.</title>
        <authorList>
            <person name="Kawai M."/>
            <person name="Futagami T."/>
            <person name="Toyoda A."/>
            <person name="Takaki Y."/>
            <person name="Nishi S."/>
            <person name="Hori S."/>
            <person name="Arai W."/>
            <person name="Tsubouchi T."/>
            <person name="Morono Y."/>
            <person name="Uchiyama I."/>
            <person name="Ito T."/>
            <person name="Fujiyama A."/>
            <person name="Inagaki F."/>
            <person name="Takami H."/>
        </authorList>
    </citation>
    <scope>NUCLEOTIDE SEQUENCE</scope>
    <source>
        <strain evidence="1">Expedition CK06-06</strain>
    </source>
</reference>